<sequence length="399" mass="45185">MLGVDKSIMKTLVSTPKSGQKGQRTPYRDDMRTTEHRLLAPGESNRQFYVKIMNAFVQVLDDMMPSDTNSVHLMKWLEELYTRVAGAGMYGKKSPFETRPSLIWDYWLWDSNMSPFLLNFFPKYTAPEAFEARERLVDVLKGCIADTHDDDEGDQVNVISRKRRDISTKHSLSGDYLGRSELELLNGLLSNTVPAVFWMLAHTLAGSFFGSIKEEVGRSVQAEGNRLQFDIGQVRAQCPTLVATYQESLRLYASSARAYKVVQDFELMDGCLLKKGSLVYVPTETIHRNPKNWGPDVLEFKPERWMKSEYDHHPGSYAPFGVGSSICPGRHFVFDMILGSLVVLLYSLDIELPPGTAVGVPKTRLKVMSGVRLPVHDLDVVLKRKTLGEYNSERAKWAF</sequence>
<dbReference type="PANTHER" id="PTHR47582:SF1">
    <property type="entry name" value="P450, PUTATIVE (EUROFUNG)-RELATED"/>
    <property type="match status" value="1"/>
</dbReference>
<keyword evidence="4 5" id="KW-0408">Iron</keyword>
<accession>A0A0D2CZB1</accession>
<evidence type="ECO:0000256" key="2">
    <source>
        <dbReference type="ARBA" id="ARBA00010617"/>
    </source>
</evidence>
<dbReference type="OrthoDB" id="3366823at2759"/>
<organism evidence="6 7">
    <name type="scientific">Exophiala oligosperma</name>
    <dbReference type="NCBI Taxonomy" id="215243"/>
    <lineage>
        <taxon>Eukaryota</taxon>
        <taxon>Fungi</taxon>
        <taxon>Dikarya</taxon>
        <taxon>Ascomycota</taxon>
        <taxon>Pezizomycotina</taxon>
        <taxon>Eurotiomycetes</taxon>
        <taxon>Chaetothyriomycetidae</taxon>
        <taxon>Chaetothyriales</taxon>
        <taxon>Herpotrichiellaceae</taxon>
        <taxon>Exophiala</taxon>
    </lineage>
</organism>
<dbReference type="InterPro" id="IPR002403">
    <property type="entry name" value="Cyt_P450_E_grp-IV"/>
</dbReference>
<comment type="cofactor">
    <cofactor evidence="1 5">
        <name>heme</name>
        <dbReference type="ChEBI" id="CHEBI:30413"/>
    </cofactor>
</comment>
<keyword evidence="3 5" id="KW-0479">Metal-binding</keyword>
<evidence type="ECO:0000256" key="3">
    <source>
        <dbReference type="ARBA" id="ARBA00022723"/>
    </source>
</evidence>
<dbReference type="RefSeq" id="XP_016256584.1">
    <property type="nucleotide sequence ID" value="XM_016413024.1"/>
</dbReference>
<dbReference type="PRINTS" id="PR00465">
    <property type="entry name" value="EP450IV"/>
</dbReference>
<dbReference type="GO" id="GO:0004497">
    <property type="term" value="F:monooxygenase activity"/>
    <property type="evidence" value="ECO:0007669"/>
    <property type="project" value="InterPro"/>
</dbReference>
<dbReference type="EMBL" id="KN847360">
    <property type="protein sequence ID" value="KIW36368.1"/>
    <property type="molecule type" value="Genomic_DNA"/>
</dbReference>
<dbReference type="Pfam" id="PF00067">
    <property type="entry name" value="p450"/>
    <property type="match status" value="1"/>
</dbReference>
<comment type="similarity">
    <text evidence="2">Belongs to the cytochrome P450 family.</text>
</comment>
<keyword evidence="5" id="KW-0349">Heme</keyword>
<evidence type="ECO:0000256" key="5">
    <source>
        <dbReference type="PIRSR" id="PIRSR602403-1"/>
    </source>
</evidence>
<protein>
    <submittedName>
        <fullName evidence="6">Uncharacterized protein</fullName>
    </submittedName>
</protein>
<dbReference type="VEuPathDB" id="FungiDB:PV06_11365"/>
<proteinExistence type="inferred from homology"/>
<gene>
    <name evidence="6" type="ORF">PV06_11365</name>
</gene>
<dbReference type="PANTHER" id="PTHR47582">
    <property type="entry name" value="P450, PUTATIVE (EUROFUNG)-RELATED"/>
    <property type="match status" value="1"/>
</dbReference>
<evidence type="ECO:0000313" key="7">
    <source>
        <dbReference type="Proteomes" id="UP000053342"/>
    </source>
</evidence>
<feature type="binding site" description="axial binding residue" evidence="5">
    <location>
        <position position="327"/>
    </location>
    <ligand>
        <name>heme</name>
        <dbReference type="ChEBI" id="CHEBI:30413"/>
    </ligand>
    <ligandPart>
        <name>Fe</name>
        <dbReference type="ChEBI" id="CHEBI:18248"/>
    </ligandPart>
</feature>
<dbReference type="Gene3D" id="1.10.630.10">
    <property type="entry name" value="Cytochrome P450"/>
    <property type="match status" value="1"/>
</dbReference>
<evidence type="ECO:0000256" key="1">
    <source>
        <dbReference type="ARBA" id="ARBA00001971"/>
    </source>
</evidence>
<reference evidence="6 7" key="1">
    <citation type="submission" date="2015-01" db="EMBL/GenBank/DDBJ databases">
        <title>The Genome Sequence of Exophiala oligosperma CBS72588.</title>
        <authorList>
            <consortium name="The Broad Institute Genomics Platform"/>
            <person name="Cuomo C."/>
            <person name="de Hoog S."/>
            <person name="Gorbushina A."/>
            <person name="Stielow B."/>
            <person name="Teixiera M."/>
            <person name="Abouelleil A."/>
            <person name="Chapman S.B."/>
            <person name="Priest M."/>
            <person name="Young S.K."/>
            <person name="Wortman J."/>
            <person name="Nusbaum C."/>
            <person name="Birren B."/>
        </authorList>
    </citation>
    <scope>NUCLEOTIDE SEQUENCE [LARGE SCALE GENOMIC DNA]</scope>
    <source>
        <strain evidence="6 7">CBS 72588</strain>
    </source>
</reference>
<dbReference type="Proteomes" id="UP000053342">
    <property type="component" value="Unassembled WGS sequence"/>
</dbReference>
<evidence type="ECO:0000313" key="6">
    <source>
        <dbReference type="EMBL" id="KIW36368.1"/>
    </source>
</evidence>
<dbReference type="GO" id="GO:0020037">
    <property type="term" value="F:heme binding"/>
    <property type="evidence" value="ECO:0007669"/>
    <property type="project" value="InterPro"/>
</dbReference>
<dbReference type="InterPro" id="IPR036396">
    <property type="entry name" value="Cyt_P450_sf"/>
</dbReference>
<dbReference type="CDD" id="cd11040">
    <property type="entry name" value="CYP7_CYP8-like"/>
    <property type="match status" value="1"/>
</dbReference>
<dbReference type="AlphaFoldDB" id="A0A0D2CZB1"/>
<name>A0A0D2CZB1_9EURO</name>
<dbReference type="InterPro" id="IPR053007">
    <property type="entry name" value="CYP450_monoxygenase_sec-met"/>
</dbReference>
<dbReference type="STRING" id="215243.A0A0D2CZB1"/>
<dbReference type="SUPFAM" id="SSF48264">
    <property type="entry name" value="Cytochrome P450"/>
    <property type="match status" value="1"/>
</dbReference>
<keyword evidence="7" id="KW-1185">Reference proteome</keyword>
<dbReference type="GO" id="GO:0016705">
    <property type="term" value="F:oxidoreductase activity, acting on paired donors, with incorporation or reduction of molecular oxygen"/>
    <property type="evidence" value="ECO:0007669"/>
    <property type="project" value="InterPro"/>
</dbReference>
<evidence type="ECO:0000256" key="4">
    <source>
        <dbReference type="ARBA" id="ARBA00023004"/>
    </source>
</evidence>
<dbReference type="GeneID" id="27363439"/>
<dbReference type="InterPro" id="IPR001128">
    <property type="entry name" value="Cyt_P450"/>
</dbReference>
<dbReference type="GO" id="GO:0005506">
    <property type="term" value="F:iron ion binding"/>
    <property type="evidence" value="ECO:0007669"/>
    <property type="project" value="InterPro"/>
</dbReference>